<gene>
    <name evidence="2" type="ORF">APY04_0202</name>
</gene>
<name>A0A109BNB1_HYPSL</name>
<evidence type="ECO:0000313" key="3">
    <source>
        <dbReference type="Proteomes" id="UP000059074"/>
    </source>
</evidence>
<dbReference type="EMBL" id="LMTR01000015">
    <property type="protein sequence ID" value="KWT71919.1"/>
    <property type="molecule type" value="Genomic_DNA"/>
</dbReference>
<dbReference type="STRING" id="121290.APY04_0202"/>
<dbReference type="OrthoDB" id="5195054at2"/>
<accession>A0A109BNB1</accession>
<dbReference type="RefSeq" id="WP_068459011.1">
    <property type="nucleotide sequence ID" value="NZ_LMTR01000015.1"/>
</dbReference>
<dbReference type="Pfam" id="PF09509">
    <property type="entry name" value="Hypoth_Ymh"/>
    <property type="match status" value="1"/>
</dbReference>
<keyword evidence="3" id="KW-1185">Reference proteome</keyword>
<feature type="domain" description="Conserved hypothetical protein CHP02391" evidence="1">
    <location>
        <begin position="122"/>
        <end position="232"/>
    </location>
</feature>
<protein>
    <submittedName>
        <fullName evidence="2">Phage protein</fullName>
    </submittedName>
</protein>
<evidence type="ECO:0000259" key="1">
    <source>
        <dbReference type="Pfam" id="PF09509"/>
    </source>
</evidence>
<reference evidence="2 3" key="1">
    <citation type="submission" date="2015-10" db="EMBL/GenBank/DDBJ databases">
        <title>Transcriptomic analysis of a linuron degrading triple-species bacterial consortium.</title>
        <authorList>
            <person name="Albers P."/>
        </authorList>
    </citation>
    <scope>NUCLEOTIDE SEQUENCE [LARGE SCALE GENOMIC DNA]</scope>
    <source>
        <strain evidence="2 3">WDL6</strain>
    </source>
</reference>
<proteinExistence type="predicted"/>
<dbReference type="AlphaFoldDB" id="A0A109BNB1"/>
<dbReference type="Proteomes" id="UP000059074">
    <property type="component" value="Unassembled WGS sequence"/>
</dbReference>
<sequence length="245" mass="27300">MPVSLLNIFPRPQDLMAVAVEDLATVMFEFLRPDHSGRFSFVALIDQLFPLNPPSYPDASKEETMIALAEGLSWLETHGLVIKDPRQPNHFYILTRRAKALRGKADVESYRKGRILPVDLLGPRLVDKVQSQFLRGDYDVAVFQAFKEVEVATRKAARLGDDVLGVNVMRKAFHPEAGPLTDLTKLPGERESEMHMFSGAIGHAKNPGSHRDVAMSPTEAARLIIFASYLLSIVRQRSPEALPSL</sequence>
<organism evidence="2 3">
    <name type="scientific">Hyphomicrobium sulfonivorans</name>
    <dbReference type="NCBI Taxonomy" id="121290"/>
    <lineage>
        <taxon>Bacteria</taxon>
        <taxon>Pseudomonadati</taxon>
        <taxon>Pseudomonadota</taxon>
        <taxon>Alphaproteobacteria</taxon>
        <taxon>Hyphomicrobiales</taxon>
        <taxon>Hyphomicrobiaceae</taxon>
        <taxon>Hyphomicrobium</taxon>
    </lineage>
</organism>
<dbReference type="PATRIC" id="fig|121290.4.peg.2848"/>
<dbReference type="InterPro" id="IPR012654">
    <property type="entry name" value="CHP02391"/>
</dbReference>
<comment type="caution">
    <text evidence="2">The sequence shown here is derived from an EMBL/GenBank/DDBJ whole genome shotgun (WGS) entry which is preliminary data.</text>
</comment>
<evidence type="ECO:0000313" key="2">
    <source>
        <dbReference type="EMBL" id="KWT71919.1"/>
    </source>
</evidence>